<dbReference type="AlphaFoldDB" id="A0A919BA26"/>
<dbReference type="Proteomes" id="UP000623842">
    <property type="component" value="Unassembled WGS sequence"/>
</dbReference>
<protein>
    <submittedName>
        <fullName evidence="1">Uncharacterized protein</fullName>
    </submittedName>
</protein>
<accession>A0A919BA26</accession>
<gene>
    <name evidence="1" type="ORF">GCM10017161_01430</name>
</gene>
<proteinExistence type="predicted"/>
<reference evidence="1" key="2">
    <citation type="submission" date="2020-09" db="EMBL/GenBank/DDBJ databases">
        <authorList>
            <person name="Sun Q."/>
            <person name="Kim S."/>
        </authorList>
    </citation>
    <scope>NUCLEOTIDE SEQUENCE</scope>
    <source>
        <strain evidence="1">KCTC 42731</strain>
    </source>
</reference>
<organism evidence="1 2">
    <name type="scientific">Thalassotalea marina</name>
    <dbReference type="NCBI Taxonomy" id="1673741"/>
    <lineage>
        <taxon>Bacteria</taxon>
        <taxon>Pseudomonadati</taxon>
        <taxon>Pseudomonadota</taxon>
        <taxon>Gammaproteobacteria</taxon>
        <taxon>Alteromonadales</taxon>
        <taxon>Colwelliaceae</taxon>
        <taxon>Thalassotalea</taxon>
    </lineage>
</organism>
<reference evidence="1" key="1">
    <citation type="journal article" date="2014" name="Int. J. Syst. Evol. Microbiol.">
        <title>Complete genome sequence of Corynebacterium casei LMG S-19264T (=DSM 44701T), isolated from a smear-ripened cheese.</title>
        <authorList>
            <consortium name="US DOE Joint Genome Institute (JGI-PGF)"/>
            <person name="Walter F."/>
            <person name="Albersmeier A."/>
            <person name="Kalinowski J."/>
            <person name="Ruckert C."/>
        </authorList>
    </citation>
    <scope>NUCLEOTIDE SEQUENCE</scope>
    <source>
        <strain evidence="1">KCTC 42731</strain>
    </source>
</reference>
<keyword evidence="2" id="KW-1185">Reference proteome</keyword>
<name>A0A919BA26_9GAMM</name>
<comment type="caution">
    <text evidence="1">The sequence shown here is derived from an EMBL/GenBank/DDBJ whole genome shotgun (WGS) entry which is preliminary data.</text>
</comment>
<sequence length="77" mass="8671">MNIGLQTMALSEKRLTARHSALTDAAAMIASHDAGTLESDPEFYKMLMEERRKVAVFLENKAKKLVGNRKLLDFECD</sequence>
<dbReference type="EMBL" id="BNCK01000001">
    <property type="protein sequence ID" value="GHF78104.1"/>
    <property type="molecule type" value="Genomic_DNA"/>
</dbReference>
<evidence type="ECO:0000313" key="1">
    <source>
        <dbReference type="EMBL" id="GHF78104.1"/>
    </source>
</evidence>
<evidence type="ECO:0000313" key="2">
    <source>
        <dbReference type="Proteomes" id="UP000623842"/>
    </source>
</evidence>